<comment type="function">
    <text evidence="1">May be involved in transcriptional regulation.</text>
</comment>
<dbReference type="PANTHER" id="PTHR24381:SF466">
    <property type="entry name" value="ZINC FINGER PROTEIN 569"/>
    <property type="match status" value="1"/>
</dbReference>
<dbReference type="SUPFAM" id="SSF57667">
    <property type="entry name" value="beta-beta-alpha zinc fingers"/>
    <property type="match status" value="3"/>
</dbReference>
<keyword evidence="7" id="KW-0862">Zinc</keyword>
<dbReference type="OMA" id="GRHIMIN"/>
<dbReference type="FunFam" id="3.30.160.60:FF:000358">
    <property type="entry name" value="zinc finger protein 24"/>
    <property type="match status" value="1"/>
</dbReference>
<dbReference type="Gene3D" id="3.30.160.60">
    <property type="entry name" value="Classic Zinc Finger"/>
    <property type="match status" value="4"/>
</dbReference>
<dbReference type="SMART" id="SM00355">
    <property type="entry name" value="ZnF_C2H2"/>
    <property type="match status" value="4"/>
</dbReference>
<dbReference type="Pfam" id="PF00096">
    <property type="entry name" value="zf-C2H2"/>
    <property type="match status" value="3"/>
</dbReference>
<dbReference type="AlphaFoldDB" id="A0A974CCE5"/>
<proteinExistence type="inferred from homology"/>
<dbReference type="EMBL" id="CM004479">
    <property type="protein sequence ID" value="OCT70705.1"/>
    <property type="molecule type" value="Genomic_DNA"/>
</dbReference>
<accession>A0A974CCE5</accession>
<dbReference type="GO" id="GO:0000977">
    <property type="term" value="F:RNA polymerase II transcription regulatory region sequence-specific DNA binding"/>
    <property type="evidence" value="ECO:0007669"/>
    <property type="project" value="TreeGrafter"/>
</dbReference>
<comment type="similarity">
    <text evidence="3">Belongs to the krueppel C2H2-type zinc-finger protein family.</text>
</comment>
<evidence type="ECO:0000256" key="8">
    <source>
        <dbReference type="ARBA" id="ARBA00023015"/>
    </source>
</evidence>
<dbReference type="FunFam" id="3.30.160.60:FF:000478">
    <property type="entry name" value="Zinc finger protein 133"/>
    <property type="match status" value="1"/>
</dbReference>
<feature type="domain" description="C2H2-type" evidence="13">
    <location>
        <begin position="483"/>
        <end position="510"/>
    </location>
</feature>
<keyword evidence="10" id="KW-0804">Transcription</keyword>
<evidence type="ECO:0000313" key="14">
    <source>
        <dbReference type="EMBL" id="OCT70705.1"/>
    </source>
</evidence>
<evidence type="ECO:0000256" key="10">
    <source>
        <dbReference type="ARBA" id="ARBA00023163"/>
    </source>
</evidence>
<evidence type="ECO:0000256" key="9">
    <source>
        <dbReference type="ARBA" id="ARBA00023125"/>
    </source>
</evidence>
<sequence length="576" mass="65552">MSNEDATCDIPIAYIRFDACNVTPELRNGGKRIGRFESDSFHSDARKRRRHIRSIDAATEGQLGRELRHRVKLRWPHQERYPNYNPGSLTTEQWEGFIILNPNNFLRIQPEDEPCRKSRYVLERNESINITEPDCGLVNPDILLTVQLGEKQRVADTYEEDGGRNVSLPSTSKFIDKFGEYTAVKQEAHIADYTIIPNIEPLNSPKKRYPCNQPVLRRANVQEQPSNSLHLELKRGIRYSTVQGNRASTSGLSKPNAVAVPGKFIIKKPYNVCDKNFNVKAYPKIEPLTLKVKSKELPSNTENGSLEGRKTVNYINVDKTISERQVTQKLNLGNISLKNKGKVPYNLKSSGYCQRMLRWSITQKEEVTQKRYLAGAQVSKEPERSFNCTECGKRFLKLSDLRLHQGSHRIKIKQLNGCIIQLKSHQNVQASQRLSIEQKNSNAGSPKNISGAKSLTCAVYGKNVSPNTHVATHPKTLVRERRFVCKFCGKRFQNNSNLIGHERIHTGEKPFECPECGKSFSQKANLTTHQRLHTGERPFVCITCGKSFAQKINLLTHEQTHAKKKKKTDGRHIMIN</sequence>
<feature type="domain" description="C2H2-type" evidence="13">
    <location>
        <begin position="386"/>
        <end position="408"/>
    </location>
</feature>
<dbReference type="GO" id="GO:0005634">
    <property type="term" value="C:nucleus"/>
    <property type="evidence" value="ECO:0007669"/>
    <property type="project" value="UniProtKB-SubCell"/>
</dbReference>
<protein>
    <recommendedName>
        <fullName evidence="13">C2H2-type domain-containing protein</fullName>
    </recommendedName>
</protein>
<comment type="subcellular location">
    <subcellularLocation>
        <location evidence="2">Nucleus</location>
    </subcellularLocation>
</comment>
<evidence type="ECO:0000256" key="3">
    <source>
        <dbReference type="ARBA" id="ARBA00006991"/>
    </source>
</evidence>
<feature type="domain" description="C2H2-type" evidence="13">
    <location>
        <begin position="511"/>
        <end position="538"/>
    </location>
</feature>
<dbReference type="InterPro" id="IPR013087">
    <property type="entry name" value="Znf_C2H2_type"/>
</dbReference>
<evidence type="ECO:0000256" key="1">
    <source>
        <dbReference type="ARBA" id="ARBA00003767"/>
    </source>
</evidence>
<dbReference type="GO" id="GO:0008270">
    <property type="term" value="F:zinc ion binding"/>
    <property type="evidence" value="ECO:0007669"/>
    <property type="project" value="UniProtKB-KW"/>
</dbReference>
<reference evidence="15" key="1">
    <citation type="journal article" date="2016" name="Nature">
        <title>Genome evolution in the allotetraploid frog Xenopus laevis.</title>
        <authorList>
            <person name="Session A.M."/>
            <person name="Uno Y."/>
            <person name="Kwon T."/>
            <person name="Chapman J.A."/>
            <person name="Toyoda A."/>
            <person name="Takahashi S."/>
            <person name="Fukui A."/>
            <person name="Hikosaka A."/>
            <person name="Suzuki A."/>
            <person name="Kondo M."/>
            <person name="van Heeringen S.J."/>
            <person name="Quigley I."/>
            <person name="Heinz S."/>
            <person name="Ogino H."/>
            <person name="Ochi H."/>
            <person name="Hellsten U."/>
            <person name="Lyons J.B."/>
            <person name="Simakov O."/>
            <person name="Putnam N."/>
            <person name="Stites J."/>
            <person name="Kuroki Y."/>
            <person name="Tanaka T."/>
            <person name="Michiue T."/>
            <person name="Watanabe M."/>
            <person name="Bogdanovic O."/>
            <person name="Lister R."/>
            <person name="Georgiou G."/>
            <person name="Paranjpe S.S."/>
            <person name="van Kruijsbergen I."/>
            <person name="Shu S."/>
            <person name="Carlson J."/>
            <person name="Kinoshita T."/>
            <person name="Ohta Y."/>
            <person name="Mawaribuchi S."/>
            <person name="Jenkins J."/>
            <person name="Grimwood J."/>
            <person name="Schmutz J."/>
            <person name="Mitros T."/>
            <person name="Mozaffari S.V."/>
            <person name="Suzuki Y."/>
            <person name="Haramoto Y."/>
            <person name="Yamamoto T.S."/>
            <person name="Takagi C."/>
            <person name="Heald R."/>
            <person name="Miller K."/>
            <person name="Haudenschild C."/>
            <person name="Kitzman J."/>
            <person name="Nakayama T."/>
            <person name="Izutsu Y."/>
            <person name="Robert J."/>
            <person name="Fortriede J."/>
            <person name="Burns K."/>
            <person name="Lotay V."/>
            <person name="Karimi K."/>
            <person name="Yasuoka Y."/>
            <person name="Dichmann D.S."/>
            <person name="Flajnik M.F."/>
            <person name="Houston D.W."/>
            <person name="Shendure J."/>
            <person name="DuPasquier L."/>
            <person name="Vize P.D."/>
            <person name="Zorn A.M."/>
            <person name="Ito M."/>
            <person name="Marcotte E.M."/>
            <person name="Wallingford J.B."/>
            <person name="Ito Y."/>
            <person name="Asashima M."/>
            <person name="Ueno N."/>
            <person name="Matsuda Y."/>
            <person name="Veenstra G.J."/>
            <person name="Fujiyama A."/>
            <person name="Harland R.M."/>
            <person name="Taira M."/>
            <person name="Rokhsar D.S."/>
        </authorList>
    </citation>
    <scope>NUCLEOTIDE SEQUENCE [LARGE SCALE GENOMIC DNA]</scope>
    <source>
        <strain evidence="15">J</strain>
    </source>
</reference>
<evidence type="ECO:0000256" key="7">
    <source>
        <dbReference type="ARBA" id="ARBA00022833"/>
    </source>
</evidence>
<dbReference type="PROSITE" id="PS50157">
    <property type="entry name" value="ZINC_FINGER_C2H2_2"/>
    <property type="match status" value="4"/>
</dbReference>
<dbReference type="Pfam" id="PF13912">
    <property type="entry name" value="zf-C2H2_6"/>
    <property type="match status" value="1"/>
</dbReference>
<organism evidence="14 15">
    <name type="scientific">Xenopus laevis</name>
    <name type="common">African clawed frog</name>
    <dbReference type="NCBI Taxonomy" id="8355"/>
    <lineage>
        <taxon>Eukaryota</taxon>
        <taxon>Metazoa</taxon>
        <taxon>Chordata</taxon>
        <taxon>Craniata</taxon>
        <taxon>Vertebrata</taxon>
        <taxon>Euteleostomi</taxon>
        <taxon>Amphibia</taxon>
        <taxon>Batrachia</taxon>
        <taxon>Anura</taxon>
        <taxon>Pipoidea</taxon>
        <taxon>Pipidae</taxon>
        <taxon>Xenopodinae</taxon>
        <taxon>Xenopus</taxon>
        <taxon>Xenopus</taxon>
    </lineage>
</organism>
<dbReference type="InterPro" id="IPR036236">
    <property type="entry name" value="Znf_C2H2_sf"/>
</dbReference>
<evidence type="ECO:0000256" key="6">
    <source>
        <dbReference type="ARBA" id="ARBA00022771"/>
    </source>
</evidence>
<gene>
    <name evidence="14" type="ORF">XELAEV_18037630mg</name>
</gene>
<evidence type="ECO:0000256" key="4">
    <source>
        <dbReference type="ARBA" id="ARBA00022723"/>
    </source>
</evidence>
<dbReference type="Proteomes" id="UP000694892">
    <property type="component" value="Chromosome 7S"/>
</dbReference>
<keyword evidence="8" id="KW-0805">Transcription regulation</keyword>
<dbReference type="FunFam" id="3.30.160.60:FF:000100">
    <property type="entry name" value="Zinc finger 45-like"/>
    <property type="match status" value="1"/>
</dbReference>
<evidence type="ECO:0000256" key="11">
    <source>
        <dbReference type="ARBA" id="ARBA00023242"/>
    </source>
</evidence>
<name>A0A974CCE5_XENLA</name>
<evidence type="ECO:0000313" key="15">
    <source>
        <dbReference type="Proteomes" id="UP000694892"/>
    </source>
</evidence>
<evidence type="ECO:0000259" key="13">
    <source>
        <dbReference type="PROSITE" id="PS50157"/>
    </source>
</evidence>
<dbReference type="FunFam" id="3.30.160.60:FF:002343">
    <property type="entry name" value="Zinc finger protein 33A"/>
    <property type="match status" value="1"/>
</dbReference>
<keyword evidence="11" id="KW-0539">Nucleus</keyword>
<dbReference type="GO" id="GO:0000981">
    <property type="term" value="F:DNA-binding transcription factor activity, RNA polymerase II-specific"/>
    <property type="evidence" value="ECO:0007669"/>
    <property type="project" value="TreeGrafter"/>
</dbReference>
<evidence type="ECO:0000256" key="5">
    <source>
        <dbReference type="ARBA" id="ARBA00022737"/>
    </source>
</evidence>
<keyword evidence="5" id="KW-0677">Repeat</keyword>
<dbReference type="PROSITE" id="PS00028">
    <property type="entry name" value="ZINC_FINGER_C2H2_1"/>
    <property type="match status" value="4"/>
</dbReference>
<keyword evidence="6 12" id="KW-0863">Zinc-finger</keyword>
<evidence type="ECO:0000256" key="12">
    <source>
        <dbReference type="PROSITE-ProRule" id="PRU00042"/>
    </source>
</evidence>
<dbReference type="PANTHER" id="PTHR24381">
    <property type="entry name" value="ZINC FINGER PROTEIN"/>
    <property type="match status" value="1"/>
</dbReference>
<feature type="domain" description="C2H2-type" evidence="13">
    <location>
        <begin position="539"/>
        <end position="566"/>
    </location>
</feature>
<keyword evidence="4" id="KW-0479">Metal-binding</keyword>
<keyword evidence="9" id="KW-0238">DNA-binding</keyword>
<evidence type="ECO:0000256" key="2">
    <source>
        <dbReference type="ARBA" id="ARBA00004123"/>
    </source>
</evidence>